<evidence type="ECO:0000256" key="3">
    <source>
        <dbReference type="ARBA" id="ARBA00010838"/>
    </source>
</evidence>
<dbReference type="InterPro" id="IPR001360">
    <property type="entry name" value="Glyco_hydro_1"/>
</dbReference>
<evidence type="ECO:0000256" key="12">
    <source>
        <dbReference type="ARBA" id="ARBA00054631"/>
    </source>
</evidence>
<keyword evidence="6 16" id="KW-0378">Hydrolase</keyword>
<dbReference type="PROSITE" id="PS00653">
    <property type="entry name" value="GLYCOSYL_HYDROL_F1_2"/>
    <property type="match status" value="1"/>
</dbReference>
<evidence type="ECO:0000256" key="10">
    <source>
        <dbReference type="ARBA" id="ARBA00048544"/>
    </source>
</evidence>
<reference evidence="17 18" key="1">
    <citation type="submission" date="2017-09" db="EMBL/GenBank/DDBJ databases">
        <authorList>
            <consortium name="International Durum Wheat Genome Sequencing Consortium (IDWGSC)"/>
            <person name="Milanesi L."/>
        </authorList>
    </citation>
    <scope>NUCLEOTIDE SEQUENCE [LARGE SCALE GENOMIC DNA]</scope>
    <source>
        <strain evidence="18">cv. Svevo</strain>
    </source>
</reference>
<proteinExistence type="inferred from homology"/>
<comment type="subunit">
    <text evidence="13">Homo- and heterohexamers.</text>
</comment>
<dbReference type="GO" id="GO:0005975">
    <property type="term" value="P:carbohydrate metabolic process"/>
    <property type="evidence" value="ECO:0007669"/>
    <property type="project" value="InterPro"/>
</dbReference>
<dbReference type="InterPro" id="IPR018120">
    <property type="entry name" value="Glyco_hydro_1_AS"/>
</dbReference>
<evidence type="ECO:0000313" key="18">
    <source>
        <dbReference type="Proteomes" id="UP000324705"/>
    </source>
</evidence>
<evidence type="ECO:0000256" key="5">
    <source>
        <dbReference type="ARBA" id="ARBA00022640"/>
    </source>
</evidence>
<evidence type="ECO:0000256" key="4">
    <source>
        <dbReference type="ARBA" id="ARBA00022528"/>
    </source>
</evidence>
<name>A0A9R1Q4G6_TRITD</name>
<dbReference type="PROSITE" id="PS00572">
    <property type="entry name" value="GLYCOSYL_HYDROL_F1_1"/>
    <property type="match status" value="1"/>
</dbReference>
<sequence>MALLAAATLNPTTHLSLRSRAGRNSENLWLRSAASSQKSKGRFCNLTIRAGTPSKPAEPIGPVFTKLKPWQIPKRDWFDKDFLFGASTSAYQIEGAWNEDGKGPSTWDHFCHTYPERISDMTNGDVAANSYHLYEEDVKALKDMGMKVYRFSISWSRILPDGTGKVNQAGIDYYNKLINSLIDIVPYVTIWHWDTPQALEDKYGGFLNRQIVDDYKQFAEVCFKNFGDRVKNWFTFNEPHTYCCFSYGEGIHAPGRCSPGMDCAVPEGDSLREPYTAGHHILLAHAEAVQLFKARYNMHGDSKIGMAFDVMGYEPYQDSFLDDQARERSIDYNMGWFLEPVVRGDYPFSMRSLIGDRLPMFTKEEQEKLASSCDIMGLNYYTSRFSKHVDMSPDFTPTLNTDDAYASSETTGSDGNDIGPITGTYWIYMYPKGLTDLLLIMKEKYGNPPVFITENGIADVEGDESMPDPLDYWKRLDYLQRHISAVKDAIDQGADVRGHFTWGLIDNFEWSLGYSSRFGLVYINKRDSNKRKIKKSAKWFAKFNSVPEVLLKTTNNSPAVPASVSV</sequence>
<dbReference type="Gramene" id="TRITD2Bv1G258480.2">
    <property type="protein sequence ID" value="TRITD2Bv1G258480.2"/>
    <property type="gene ID" value="TRITD2Bv1G258480"/>
</dbReference>
<evidence type="ECO:0000256" key="13">
    <source>
        <dbReference type="ARBA" id="ARBA00063542"/>
    </source>
</evidence>
<evidence type="ECO:0000256" key="2">
    <source>
        <dbReference type="ARBA" id="ARBA00004229"/>
    </source>
</evidence>
<dbReference type="FunFam" id="3.20.20.80:FF:000041">
    <property type="entry name" value="Beta-glucosidase 7"/>
    <property type="match status" value="1"/>
</dbReference>
<keyword evidence="7" id="KW-0809">Transit peptide</keyword>
<dbReference type="GO" id="GO:0009507">
    <property type="term" value="C:chloroplast"/>
    <property type="evidence" value="ECO:0007669"/>
    <property type="project" value="UniProtKB-SubCell"/>
</dbReference>
<evidence type="ECO:0000256" key="15">
    <source>
        <dbReference type="RuleBase" id="RU003690"/>
    </source>
</evidence>
<comment type="function">
    <text evidence="12">Acts in defense of young plant parts against pests via the production of hydroxamic acids from hydroxamic acid glucosides. Enzymatic activity is highly correlated with plant growth. The preferred substrate is DIMBOA-beta-D-glucoside.</text>
</comment>
<feature type="active site" description="Nucleophile" evidence="14">
    <location>
        <position position="454"/>
    </location>
</feature>
<dbReference type="SUPFAM" id="SSF51445">
    <property type="entry name" value="(Trans)glycosidases"/>
    <property type="match status" value="1"/>
</dbReference>
<gene>
    <name evidence="17" type="ORF">TRITD_2Bv1G258480</name>
</gene>
<keyword evidence="4" id="KW-0150">Chloroplast</keyword>
<evidence type="ECO:0000313" key="17">
    <source>
        <dbReference type="EMBL" id="VAH54577.1"/>
    </source>
</evidence>
<comment type="catalytic activity">
    <reaction evidence="11">
        <text>DIMBOA beta-D-glucoside + H2O = DIMBOA + D-glucose</text>
        <dbReference type="Rhea" id="RHEA:33975"/>
        <dbReference type="ChEBI" id="CHEBI:4167"/>
        <dbReference type="ChEBI" id="CHEBI:15377"/>
        <dbReference type="ChEBI" id="CHEBI:18048"/>
        <dbReference type="ChEBI" id="CHEBI:37573"/>
        <dbReference type="EC" id="3.2.1.182"/>
    </reaction>
</comment>
<evidence type="ECO:0000256" key="11">
    <source>
        <dbReference type="ARBA" id="ARBA00049199"/>
    </source>
</evidence>
<dbReference type="Proteomes" id="UP000324705">
    <property type="component" value="Chromosome 2B"/>
</dbReference>
<dbReference type="InterPro" id="IPR033132">
    <property type="entry name" value="GH_1_N_CS"/>
</dbReference>
<keyword evidence="8" id="KW-1015">Disulfide bond</keyword>
<keyword evidence="5" id="KW-0934">Plastid</keyword>
<evidence type="ECO:0000256" key="1">
    <source>
        <dbReference type="ARBA" id="ARBA00000448"/>
    </source>
</evidence>
<evidence type="ECO:0000256" key="9">
    <source>
        <dbReference type="ARBA" id="ARBA00023295"/>
    </source>
</evidence>
<accession>A0A9R1Q4G6</accession>
<dbReference type="InterPro" id="IPR017853">
    <property type="entry name" value="GH"/>
</dbReference>
<organism evidence="17 18">
    <name type="scientific">Triticum turgidum subsp. durum</name>
    <name type="common">Durum wheat</name>
    <name type="synonym">Triticum durum</name>
    <dbReference type="NCBI Taxonomy" id="4567"/>
    <lineage>
        <taxon>Eukaryota</taxon>
        <taxon>Viridiplantae</taxon>
        <taxon>Streptophyta</taxon>
        <taxon>Embryophyta</taxon>
        <taxon>Tracheophyta</taxon>
        <taxon>Spermatophyta</taxon>
        <taxon>Magnoliopsida</taxon>
        <taxon>Liliopsida</taxon>
        <taxon>Poales</taxon>
        <taxon>Poaceae</taxon>
        <taxon>BOP clade</taxon>
        <taxon>Pooideae</taxon>
        <taxon>Triticodae</taxon>
        <taxon>Triticeae</taxon>
        <taxon>Triticinae</taxon>
        <taxon>Triticum</taxon>
    </lineage>
</organism>
<keyword evidence="18" id="KW-1185">Reference proteome</keyword>
<dbReference type="EMBL" id="LT934114">
    <property type="protein sequence ID" value="VAH54577.1"/>
    <property type="molecule type" value="Genomic_DNA"/>
</dbReference>
<dbReference type="GO" id="GO:0102726">
    <property type="term" value="F:DIMBOA glucoside beta-D-glucosidase activity"/>
    <property type="evidence" value="ECO:0007669"/>
    <property type="project" value="UniProtKB-EC"/>
</dbReference>
<evidence type="ECO:0000256" key="8">
    <source>
        <dbReference type="ARBA" id="ARBA00023157"/>
    </source>
</evidence>
<protein>
    <recommendedName>
        <fullName evidence="19">4-hydroxy-7-methoxy-3-oxo-3,4-dihydro-2H-1,4-benzoxazin-2-yl glucosidebeta-D-glucosidase</fullName>
    </recommendedName>
</protein>
<dbReference type="PANTHER" id="PTHR10353">
    <property type="entry name" value="GLYCOSYL HYDROLASE"/>
    <property type="match status" value="1"/>
</dbReference>
<evidence type="ECO:0008006" key="19">
    <source>
        <dbReference type="Google" id="ProtNLM"/>
    </source>
</evidence>
<dbReference type="Pfam" id="PF00232">
    <property type="entry name" value="Glyco_hydro_1"/>
    <property type="match status" value="1"/>
</dbReference>
<comment type="catalytic activity">
    <reaction evidence="1">
        <text>Hydrolysis of terminal, non-reducing beta-D-glucosyl residues with release of beta-D-glucose.</text>
        <dbReference type="EC" id="3.2.1.21"/>
    </reaction>
</comment>
<dbReference type="Gene3D" id="3.20.20.80">
    <property type="entry name" value="Glycosidases"/>
    <property type="match status" value="1"/>
</dbReference>
<evidence type="ECO:0000256" key="7">
    <source>
        <dbReference type="ARBA" id="ARBA00022946"/>
    </source>
</evidence>
<comment type="similarity">
    <text evidence="3 15">Belongs to the glycosyl hydrolase 1 family.</text>
</comment>
<keyword evidence="9 16" id="KW-0326">Glycosidase</keyword>
<dbReference type="PANTHER" id="PTHR10353:SF326">
    <property type="entry name" value="4-HYDROXY-7-METHOXY-3-OXO-3,4-DIHYDRO-2H-1,4-BENZOXAZIN-2-YL GLUCOSIDE BETA-D-GLUCOSIDASE 1, CHLOROPLASTIC"/>
    <property type="match status" value="1"/>
</dbReference>
<comment type="catalytic activity">
    <reaction evidence="10">
        <text>DIBOA beta-D-glucoside + H2O = DIBOA + D-glucose</text>
        <dbReference type="Rhea" id="RHEA:33979"/>
        <dbReference type="ChEBI" id="CHEBI:4167"/>
        <dbReference type="ChEBI" id="CHEBI:15377"/>
        <dbReference type="ChEBI" id="CHEBI:63558"/>
        <dbReference type="ChEBI" id="CHEBI:63670"/>
        <dbReference type="EC" id="3.2.1.182"/>
    </reaction>
</comment>
<evidence type="ECO:0000256" key="16">
    <source>
        <dbReference type="RuleBase" id="RU004468"/>
    </source>
</evidence>
<dbReference type="AlphaFoldDB" id="A0A9R1Q4G6"/>
<evidence type="ECO:0000256" key="14">
    <source>
        <dbReference type="PROSITE-ProRule" id="PRU10055"/>
    </source>
</evidence>
<evidence type="ECO:0000256" key="6">
    <source>
        <dbReference type="ARBA" id="ARBA00022801"/>
    </source>
</evidence>
<dbReference type="GO" id="GO:0008422">
    <property type="term" value="F:beta-glucosidase activity"/>
    <property type="evidence" value="ECO:0007669"/>
    <property type="project" value="UniProtKB-EC"/>
</dbReference>
<comment type="subcellular location">
    <subcellularLocation>
        <location evidence="2">Plastid</location>
        <location evidence="2">Chloroplast</location>
    </subcellularLocation>
</comment>
<dbReference type="PRINTS" id="PR00131">
    <property type="entry name" value="GLHYDRLASE1"/>
</dbReference>